<evidence type="ECO:0000256" key="2">
    <source>
        <dbReference type="ARBA" id="ARBA00023002"/>
    </source>
</evidence>
<feature type="domain" description="6-phosphogluconate dehydrogenase NADP-binding" evidence="4">
    <location>
        <begin position="9"/>
        <end position="158"/>
    </location>
</feature>
<dbReference type="SUPFAM" id="SSF51735">
    <property type="entry name" value="NAD(P)-binding Rossmann-fold domains"/>
    <property type="match status" value="1"/>
</dbReference>
<dbReference type="InterPro" id="IPR036291">
    <property type="entry name" value="NAD(P)-bd_dom_sf"/>
</dbReference>
<gene>
    <name evidence="6" type="ORF">C8E97_3907</name>
</gene>
<keyword evidence="7" id="KW-1185">Reference proteome</keyword>
<evidence type="ECO:0000313" key="6">
    <source>
        <dbReference type="EMBL" id="RKT55248.1"/>
    </source>
</evidence>
<sequence length="290" mass="29777">MSADNSARVSVLGLGAMGTALAAALVDAGHTTAVWNRTAGKAEPLVARGATAVDTVAEALEADVVIACLLDAASVREVLDPVADRLAGRTLVNVTTTSPDQSRELAAWAAGLGAAYLDGGIMAVPAMIGRPGSSILYSGSRAVFEQHRSLLDLWGESAYFGEDAGLASLYDLALLSGMYIMFAGFAHGAAMVAPAGVTAGEFAQRSAAWLSAMTGQLAGLAEVVDGGDYTVEGQQSLEFSSLDDLIAAAKAQGISTEPIDMVQNLIQRQIDAGHGKEGFARIIESIKHPA</sequence>
<dbReference type="Gene3D" id="1.10.1040.10">
    <property type="entry name" value="N-(1-d-carboxylethyl)-l-norvaline Dehydrogenase, domain 2"/>
    <property type="match status" value="1"/>
</dbReference>
<comment type="similarity">
    <text evidence="1">Belongs to the HIBADH-related family.</text>
</comment>
<feature type="domain" description="NADPH-dependent reductive aminase-like C-terminal" evidence="5">
    <location>
        <begin position="163"/>
        <end position="287"/>
    </location>
</feature>
<evidence type="ECO:0000256" key="1">
    <source>
        <dbReference type="ARBA" id="ARBA00009080"/>
    </source>
</evidence>
<dbReference type="OrthoDB" id="9135493at2"/>
<dbReference type="InterPro" id="IPR013328">
    <property type="entry name" value="6PGD_dom2"/>
</dbReference>
<evidence type="ECO:0000259" key="5">
    <source>
        <dbReference type="Pfam" id="PF21761"/>
    </source>
</evidence>
<dbReference type="GO" id="GO:0016491">
    <property type="term" value="F:oxidoreductase activity"/>
    <property type="evidence" value="ECO:0007669"/>
    <property type="project" value="UniProtKB-KW"/>
</dbReference>
<accession>A0A495W621</accession>
<dbReference type="AlphaFoldDB" id="A0A495W621"/>
<reference evidence="6 7" key="1">
    <citation type="submission" date="2018-10" db="EMBL/GenBank/DDBJ databases">
        <title>Sequencing the genomes of 1000 actinobacteria strains.</title>
        <authorList>
            <person name="Klenk H.-P."/>
        </authorList>
    </citation>
    <scope>NUCLEOTIDE SEQUENCE [LARGE SCALE GENOMIC DNA]</scope>
    <source>
        <strain evidence="6 7">DSM 43800</strain>
    </source>
</reference>
<keyword evidence="3" id="KW-0732">Signal</keyword>
<dbReference type="GO" id="GO:0031491">
    <property type="term" value="F:nucleosome binding"/>
    <property type="evidence" value="ECO:0007669"/>
    <property type="project" value="TreeGrafter"/>
</dbReference>
<comment type="caution">
    <text evidence="6">The sequence shown here is derived from an EMBL/GenBank/DDBJ whole genome shotgun (WGS) entry which is preliminary data.</text>
</comment>
<dbReference type="PANTHER" id="PTHR43580">
    <property type="entry name" value="OXIDOREDUCTASE GLYR1-RELATED"/>
    <property type="match status" value="1"/>
</dbReference>
<dbReference type="GO" id="GO:0003677">
    <property type="term" value="F:DNA binding"/>
    <property type="evidence" value="ECO:0007669"/>
    <property type="project" value="TreeGrafter"/>
</dbReference>
<proteinExistence type="inferred from homology"/>
<dbReference type="Gene3D" id="3.40.50.720">
    <property type="entry name" value="NAD(P)-binding Rossmann-like Domain"/>
    <property type="match status" value="1"/>
</dbReference>
<evidence type="ECO:0000313" key="7">
    <source>
        <dbReference type="Proteomes" id="UP000282084"/>
    </source>
</evidence>
<dbReference type="PIRSF" id="PIRSF000103">
    <property type="entry name" value="HIBADH"/>
    <property type="match status" value="1"/>
</dbReference>
<evidence type="ECO:0000256" key="3">
    <source>
        <dbReference type="SAM" id="SignalP"/>
    </source>
</evidence>
<dbReference type="RefSeq" id="WP_121006980.1">
    <property type="nucleotide sequence ID" value="NZ_RBXO01000001.1"/>
</dbReference>
<dbReference type="Pfam" id="PF03446">
    <property type="entry name" value="NAD_binding_2"/>
    <property type="match status" value="1"/>
</dbReference>
<protein>
    <submittedName>
        <fullName evidence="6">3-hydroxyisobutyrate dehydrogenase-like beta-hydroxyacid dehydrogenase</fullName>
    </submittedName>
</protein>
<dbReference type="EMBL" id="RBXO01000001">
    <property type="protein sequence ID" value="RKT55248.1"/>
    <property type="molecule type" value="Genomic_DNA"/>
</dbReference>
<keyword evidence="2" id="KW-0560">Oxidoreductase</keyword>
<dbReference type="Proteomes" id="UP000282084">
    <property type="component" value="Unassembled WGS sequence"/>
</dbReference>
<dbReference type="InterPro" id="IPR048666">
    <property type="entry name" value="RedAm-like_C"/>
</dbReference>
<organism evidence="6 7">
    <name type="scientific">Saccharothrix australiensis</name>
    <dbReference type="NCBI Taxonomy" id="2072"/>
    <lineage>
        <taxon>Bacteria</taxon>
        <taxon>Bacillati</taxon>
        <taxon>Actinomycetota</taxon>
        <taxon>Actinomycetes</taxon>
        <taxon>Pseudonocardiales</taxon>
        <taxon>Pseudonocardiaceae</taxon>
        <taxon>Saccharothrix</taxon>
    </lineage>
</organism>
<dbReference type="Pfam" id="PF21761">
    <property type="entry name" value="RedAm-like_C"/>
    <property type="match status" value="1"/>
</dbReference>
<dbReference type="GO" id="GO:0140673">
    <property type="term" value="P:transcription elongation-coupled chromatin remodeling"/>
    <property type="evidence" value="ECO:0007669"/>
    <property type="project" value="TreeGrafter"/>
</dbReference>
<dbReference type="InterPro" id="IPR015815">
    <property type="entry name" value="HIBADH-related"/>
</dbReference>
<dbReference type="PANTHER" id="PTHR43580:SF2">
    <property type="entry name" value="CYTOKINE-LIKE NUCLEAR FACTOR N-PAC"/>
    <property type="match status" value="1"/>
</dbReference>
<feature type="chain" id="PRO_5019855683" evidence="3">
    <location>
        <begin position="23"/>
        <end position="290"/>
    </location>
</feature>
<evidence type="ECO:0000259" key="4">
    <source>
        <dbReference type="Pfam" id="PF03446"/>
    </source>
</evidence>
<dbReference type="InterPro" id="IPR051265">
    <property type="entry name" value="HIBADH-related_NP60_sf"/>
</dbReference>
<name>A0A495W621_9PSEU</name>
<dbReference type="GO" id="GO:0050661">
    <property type="term" value="F:NADP binding"/>
    <property type="evidence" value="ECO:0007669"/>
    <property type="project" value="InterPro"/>
</dbReference>
<dbReference type="GO" id="GO:0000785">
    <property type="term" value="C:chromatin"/>
    <property type="evidence" value="ECO:0007669"/>
    <property type="project" value="TreeGrafter"/>
</dbReference>
<feature type="signal peptide" evidence="3">
    <location>
        <begin position="1"/>
        <end position="22"/>
    </location>
</feature>
<dbReference type="InterPro" id="IPR006115">
    <property type="entry name" value="6PGDH_NADP-bd"/>
</dbReference>